<dbReference type="Pfam" id="PF09527">
    <property type="entry name" value="ATPase_gene1"/>
    <property type="match status" value="1"/>
</dbReference>
<keyword evidence="2" id="KW-1133">Transmembrane helix</keyword>
<feature type="transmembrane region" description="Helical" evidence="2">
    <location>
        <begin position="52"/>
        <end position="70"/>
    </location>
</feature>
<keyword evidence="1" id="KW-0813">Transport</keyword>
<dbReference type="Proteomes" id="UP001521209">
    <property type="component" value="Unassembled WGS sequence"/>
</dbReference>
<keyword evidence="1" id="KW-0406">Ion transport</keyword>
<reference evidence="3 4" key="1">
    <citation type="submission" date="2022-01" db="EMBL/GenBank/DDBJ databases">
        <authorList>
            <person name="Won M."/>
            <person name="Kim S.-J."/>
            <person name="Kwon S.-W."/>
        </authorList>
    </citation>
    <scope>NUCLEOTIDE SEQUENCE [LARGE SCALE GENOMIC DNA]</scope>
    <source>
        <strain evidence="3 4">KCTC 23505</strain>
    </source>
</reference>
<keyword evidence="1" id="KW-0375">Hydrogen ion transport</keyword>
<organism evidence="3 4">
    <name type="scientific">Acidiphilium iwatense</name>
    <dbReference type="NCBI Taxonomy" id="768198"/>
    <lineage>
        <taxon>Bacteria</taxon>
        <taxon>Pseudomonadati</taxon>
        <taxon>Pseudomonadota</taxon>
        <taxon>Alphaproteobacteria</taxon>
        <taxon>Acetobacterales</taxon>
        <taxon>Acidocellaceae</taxon>
        <taxon>Acidiphilium</taxon>
    </lineage>
</organism>
<keyword evidence="1 2" id="KW-0472">Membrane</keyword>
<comment type="similarity">
    <text evidence="1">Belongs to the bacterial AtpI family.</text>
</comment>
<evidence type="ECO:0000313" key="3">
    <source>
        <dbReference type="EMBL" id="MCF3945866.1"/>
    </source>
</evidence>
<keyword evidence="2" id="KW-0812">Transmembrane</keyword>
<sequence>MMDDDPAKGHDDRTTFDQRLAAARNRAGLDKPKPVAEPQADGPNPFSLAMRLGAEMVASLVVAVAIGYGLDRLFHSSPWFMIGFVPIGAAAGLRNVIRVMGPAKKD</sequence>
<dbReference type="EMBL" id="JAKGBZ010000005">
    <property type="protein sequence ID" value="MCF3945866.1"/>
    <property type="molecule type" value="Genomic_DNA"/>
</dbReference>
<evidence type="ECO:0000313" key="4">
    <source>
        <dbReference type="Proteomes" id="UP001521209"/>
    </source>
</evidence>
<comment type="function">
    <text evidence="1">A possible function for this protein is to guide the assembly of the membrane sector of the ATPase enzyme complex.</text>
</comment>
<dbReference type="PIRSF" id="PIRSF032126">
    <property type="entry name" value="F0F1_ATP_synthase_subunit_I"/>
    <property type="match status" value="1"/>
</dbReference>
<evidence type="ECO:0000256" key="1">
    <source>
        <dbReference type="PIRNR" id="PIRNR032126"/>
    </source>
</evidence>
<gene>
    <name evidence="3" type="ORF">L2A60_04100</name>
</gene>
<proteinExistence type="inferred from homology"/>
<keyword evidence="4" id="KW-1185">Reference proteome</keyword>
<accession>A0ABS9DW15</accession>
<dbReference type="InterPro" id="IPR016989">
    <property type="entry name" value="Atp1_alphaprobac"/>
</dbReference>
<name>A0ABS9DW15_9PROT</name>
<comment type="caution">
    <text evidence="3">The sequence shown here is derived from an EMBL/GenBank/DDBJ whole genome shotgun (WGS) entry which is preliminary data.</text>
</comment>
<dbReference type="InterPro" id="IPR032820">
    <property type="entry name" value="ATPase_put"/>
</dbReference>
<feature type="transmembrane region" description="Helical" evidence="2">
    <location>
        <begin position="76"/>
        <end position="97"/>
    </location>
</feature>
<evidence type="ECO:0000256" key="2">
    <source>
        <dbReference type="SAM" id="Phobius"/>
    </source>
</evidence>
<protein>
    <recommendedName>
        <fullName evidence="1">ATP synthase protein I</fullName>
    </recommendedName>
</protein>